<evidence type="ECO:0000256" key="5">
    <source>
        <dbReference type="ARBA" id="ARBA00022490"/>
    </source>
</evidence>
<dbReference type="InterPro" id="IPR027302">
    <property type="entry name" value="Gln_synth_N_conserv_site"/>
</dbReference>
<feature type="binding site" evidence="14">
    <location>
        <position position="133"/>
    </location>
    <ligand>
        <name>Mg(2+)</name>
        <dbReference type="ChEBI" id="CHEBI:18420"/>
        <label>1</label>
    </ligand>
</feature>
<feature type="domain" description="GS beta-grasp" evidence="18">
    <location>
        <begin position="16"/>
        <end position="101"/>
    </location>
</feature>
<feature type="binding site" evidence="13">
    <location>
        <begin position="198"/>
        <end position="200"/>
    </location>
    <ligand>
        <name>ATP</name>
        <dbReference type="ChEBI" id="CHEBI:30616"/>
    </ligand>
</feature>
<dbReference type="GO" id="GO:0046872">
    <property type="term" value="F:metal ion binding"/>
    <property type="evidence" value="ECO:0007669"/>
    <property type="project" value="UniProtKB-KW"/>
</dbReference>
<dbReference type="InterPro" id="IPR008147">
    <property type="entry name" value="Gln_synt_N"/>
</dbReference>
<dbReference type="PROSITE" id="PS51986">
    <property type="entry name" value="GS_BETA_GRASP"/>
    <property type="match status" value="1"/>
</dbReference>
<feature type="binding site" evidence="14">
    <location>
        <position position="188"/>
    </location>
    <ligand>
        <name>Mg(2+)</name>
        <dbReference type="ChEBI" id="CHEBI:18420"/>
        <label>1</label>
    </ligand>
</feature>
<dbReference type="GO" id="GO:0004356">
    <property type="term" value="F:glutamine synthetase activity"/>
    <property type="evidence" value="ECO:0007669"/>
    <property type="project" value="UniProtKB-EC"/>
</dbReference>
<keyword evidence="5" id="KW-0963">Cytoplasm</keyword>
<sequence>MSQLTKEDLKKKIQDLNIEFIRLQFTDVFGAMKSVSVTSDELDSAMAGELMFDGSSIDGFARVEESDQVLIPDTSTFNVMPWRPSDKGVASLVCDVYNPDGTPFEGCPRNILKSALKECQDMGYRFNVGPEGEFFLFHTDEKGRPVFDIHDTAGYFDLAPYDMGEDARRNIILTMKKMGFKIEASHHEVAPGQHEIDFKYDEALRTADNWMTFKDIVKNVANNFGLYATFLPKPFSSENGNAMHCNQSLYTNGSNAFYDPNNKENKLSDIAYYYIGGLLNHAKGMTLISNPIINSYKRLLPGYEAPTTVAWSTKNRTTLVRVPASRGKSTRVELRNPDPIANPYLVFAVMLKAGLEGVKNKIKPPSEIEKNIFDMSSKERNKLHVDKLPRDLYEAIEEMEKDSLVKEALGEHVFNLFIKAKRKEWNDYARHVHKWEIDNYLAKY</sequence>
<dbReference type="PROSITE" id="PS00181">
    <property type="entry name" value="GLNA_ATP"/>
    <property type="match status" value="1"/>
</dbReference>
<dbReference type="GO" id="GO:0005524">
    <property type="term" value="F:ATP binding"/>
    <property type="evidence" value="ECO:0007669"/>
    <property type="project" value="UniProtKB-KW"/>
</dbReference>
<feature type="binding site" evidence="14">
    <location>
        <position position="333"/>
    </location>
    <ligand>
        <name>Mg(2+)</name>
        <dbReference type="ChEBI" id="CHEBI:18420"/>
        <label>1</label>
    </ligand>
</feature>
<evidence type="ECO:0000256" key="6">
    <source>
        <dbReference type="ARBA" id="ARBA00022598"/>
    </source>
</evidence>
<evidence type="ECO:0000256" key="15">
    <source>
        <dbReference type="PROSITE-ProRule" id="PRU01330"/>
    </source>
</evidence>
<dbReference type="PANTHER" id="PTHR43785">
    <property type="entry name" value="GAMMA-GLUTAMYLPUTRESCINE SYNTHETASE"/>
    <property type="match status" value="1"/>
</dbReference>
<feature type="binding site" evidence="13">
    <location>
        <position position="183"/>
    </location>
    <ligand>
        <name>ATP</name>
        <dbReference type="ChEBI" id="CHEBI:30616"/>
    </ligand>
</feature>
<feature type="binding site" evidence="14">
    <location>
        <position position="131"/>
    </location>
    <ligand>
        <name>Mg(2+)</name>
        <dbReference type="ChEBI" id="CHEBI:18420"/>
        <label>1</label>
    </ligand>
</feature>
<evidence type="ECO:0000256" key="10">
    <source>
        <dbReference type="ARBA" id="ARBA00022842"/>
    </source>
</evidence>
<dbReference type="EC" id="6.3.1.2" evidence="3 17"/>
<evidence type="ECO:0000313" key="20">
    <source>
        <dbReference type="EMBL" id="OWZ82996.1"/>
    </source>
</evidence>
<dbReference type="PANTHER" id="PTHR43785:SF12">
    <property type="entry name" value="TYPE-1 GLUTAMINE SYNTHETASE 2"/>
    <property type="match status" value="1"/>
</dbReference>
<dbReference type="Pfam" id="PF00120">
    <property type="entry name" value="Gln-synt_C"/>
    <property type="match status" value="1"/>
</dbReference>
<name>A0A226BVH3_9FIRM</name>
<dbReference type="NCBIfam" id="TIGR00653">
    <property type="entry name" value="GlnA"/>
    <property type="match status" value="1"/>
</dbReference>
<feature type="binding site" evidence="12">
    <location>
        <position position="335"/>
    </location>
    <ligand>
        <name>L-glutamate</name>
        <dbReference type="ChEBI" id="CHEBI:29985"/>
    </ligand>
</feature>
<keyword evidence="21" id="KW-1185">Reference proteome</keyword>
<comment type="cofactor">
    <cofactor evidence="14">
        <name>Mg(2+)</name>
        <dbReference type="ChEBI" id="CHEBI:18420"/>
    </cofactor>
    <text evidence="14">Binds 2 Mg(2+) ions per subunit.</text>
</comment>
<evidence type="ECO:0000256" key="1">
    <source>
        <dbReference type="ARBA" id="ARBA00004496"/>
    </source>
</evidence>
<dbReference type="Gene3D" id="3.10.20.70">
    <property type="entry name" value="Glutamine synthetase, N-terminal domain"/>
    <property type="match status" value="1"/>
</dbReference>
<dbReference type="Pfam" id="PF03951">
    <property type="entry name" value="Gln-synt_N"/>
    <property type="match status" value="1"/>
</dbReference>
<evidence type="ECO:0000256" key="11">
    <source>
        <dbReference type="ARBA" id="ARBA00049436"/>
    </source>
</evidence>
<keyword evidence="7 14" id="KW-0479">Metal-binding</keyword>
<dbReference type="PROSITE" id="PS00180">
    <property type="entry name" value="GLNA_1"/>
    <property type="match status" value="1"/>
</dbReference>
<protein>
    <recommendedName>
        <fullName evidence="4 17">Glutamine synthetase</fullName>
        <ecNumber evidence="3 17">6.3.1.2</ecNumber>
    </recommendedName>
</protein>
<comment type="subcellular location">
    <subcellularLocation>
        <location evidence="1">Cytoplasm</location>
    </subcellularLocation>
</comment>
<dbReference type="FunFam" id="3.30.590.10:FF:000003">
    <property type="entry name" value="Glutamine synthetase 2"/>
    <property type="match status" value="1"/>
</dbReference>
<dbReference type="SMART" id="SM01230">
    <property type="entry name" value="Gln-synt_C"/>
    <property type="match status" value="1"/>
</dbReference>
<dbReference type="InterPro" id="IPR027303">
    <property type="entry name" value="Gln_synth_gly_rich_site"/>
</dbReference>
<dbReference type="AlphaFoldDB" id="A0A226BVH3"/>
<feature type="binding site" evidence="12">
    <location>
        <position position="316"/>
    </location>
    <ligand>
        <name>L-glutamate</name>
        <dbReference type="ChEBI" id="CHEBI:29985"/>
    </ligand>
</feature>
<comment type="catalytic activity">
    <reaction evidence="11 17">
        <text>L-glutamate + NH4(+) + ATP = L-glutamine + ADP + phosphate + H(+)</text>
        <dbReference type="Rhea" id="RHEA:16169"/>
        <dbReference type="ChEBI" id="CHEBI:15378"/>
        <dbReference type="ChEBI" id="CHEBI:28938"/>
        <dbReference type="ChEBI" id="CHEBI:29985"/>
        <dbReference type="ChEBI" id="CHEBI:30616"/>
        <dbReference type="ChEBI" id="CHEBI:43474"/>
        <dbReference type="ChEBI" id="CHEBI:58359"/>
        <dbReference type="ChEBI" id="CHEBI:456216"/>
        <dbReference type="EC" id="6.3.1.2"/>
    </reaction>
</comment>
<keyword evidence="8 13" id="KW-0547">Nucleotide-binding</keyword>
<feature type="binding site" evidence="14">
    <location>
        <position position="244"/>
    </location>
    <ligand>
        <name>Mg(2+)</name>
        <dbReference type="ChEBI" id="CHEBI:18420"/>
        <label>1</label>
    </ligand>
</feature>
<keyword evidence="9 13" id="KW-0067">ATP-binding</keyword>
<dbReference type="PROSITE" id="PS51987">
    <property type="entry name" value="GS_CATALYTIC"/>
    <property type="match status" value="1"/>
</dbReference>
<evidence type="ECO:0000256" key="12">
    <source>
        <dbReference type="PIRSR" id="PIRSR604809-1"/>
    </source>
</evidence>
<organism evidence="20 21">
    <name type="scientific">Natranaerobius trueperi</name>
    <dbReference type="NCBI Taxonomy" id="759412"/>
    <lineage>
        <taxon>Bacteria</taxon>
        <taxon>Bacillati</taxon>
        <taxon>Bacillota</taxon>
        <taxon>Clostridia</taxon>
        <taxon>Natranaerobiales</taxon>
        <taxon>Natranaerobiaceae</taxon>
        <taxon>Natranaerobius</taxon>
    </lineage>
</organism>
<dbReference type="InterPro" id="IPR004809">
    <property type="entry name" value="Gln_synth_I"/>
</dbReference>
<feature type="binding site" evidence="12">
    <location>
        <position position="304"/>
    </location>
    <ligand>
        <name>L-glutamate</name>
        <dbReference type="ChEBI" id="CHEBI:29985"/>
    </ligand>
</feature>
<dbReference type="GO" id="GO:0005737">
    <property type="term" value="C:cytoplasm"/>
    <property type="evidence" value="ECO:0007669"/>
    <property type="project" value="UniProtKB-SubCell"/>
</dbReference>
<evidence type="ECO:0000256" key="17">
    <source>
        <dbReference type="RuleBase" id="RU004356"/>
    </source>
</evidence>
<keyword evidence="6 17" id="KW-0436">Ligase</keyword>
<dbReference type="InterPro" id="IPR036651">
    <property type="entry name" value="Gln_synt_N_sf"/>
</dbReference>
<evidence type="ECO:0000256" key="16">
    <source>
        <dbReference type="RuleBase" id="RU000384"/>
    </source>
</evidence>
<evidence type="ECO:0000256" key="2">
    <source>
        <dbReference type="ARBA" id="ARBA00009897"/>
    </source>
</evidence>
<feature type="binding site" evidence="13">
    <location>
        <position position="316"/>
    </location>
    <ligand>
        <name>ATP</name>
        <dbReference type="ChEBI" id="CHEBI:30616"/>
    </ligand>
</feature>
<evidence type="ECO:0000256" key="3">
    <source>
        <dbReference type="ARBA" id="ARBA00012937"/>
    </source>
</evidence>
<accession>A0A226BVH3</accession>
<reference evidence="20 21" key="1">
    <citation type="submission" date="2017-06" db="EMBL/GenBank/DDBJ databases">
        <title>Draft Genome Sequence of Natranaerobius trueperi halophilic, alkalithermophilic bacteria from soda lakes.</title>
        <authorList>
            <person name="Zhao B."/>
        </authorList>
    </citation>
    <scope>NUCLEOTIDE SEQUENCE [LARGE SCALE GENOMIC DNA]</scope>
    <source>
        <strain evidence="20 21">DSM 18760</strain>
    </source>
</reference>
<evidence type="ECO:0000256" key="14">
    <source>
        <dbReference type="PIRSR" id="PIRSR604809-3"/>
    </source>
</evidence>
<dbReference type="InterPro" id="IPR014746">
    <property type="entry name" value="Gln_synth/guanido_kin_cat_dom"/>
</dbReference>
<dbReference type="EMBL" id="NIQC01000030">
    <property type="protein sequence ID" value="OWZ82996.1"/>
    <property type="molecule type" value="Genomic_DNA"/>
</dbReference>
<comment type="caution">
    <text evidence="20">The sequence shown here is derived from an EMBL/GenBank/DDBJ whole genome shotgun (WGS) entry which is preliminary data.</text>
</comment>
<evidence type="ECO:0000259" key="18">
    <source>
        <dbReference type="PROSITE" id="PS51986"/>
    </source>
</evidence>
<feature type="binding site" evidence="12">
    <location>
        <position position="298"/>
    </location>
    <ligand>
        <name>L-glutamate</name>
        <dbReference type="ChEBI" id="CHEBI:29985"/>
    </ligand>
</feature>
<feature type="binding site" evidence="14">
    <location>
        <position position="195"/>
    </location>
    <ligand>
        <name>Mg(2+)</name>
        <dbReference type="ChEBI" id="CHEBI:18420"/>
        <label>1</label>
    </ligand>
</feature>
<keyword evidence="10 14" id="KW-0460">Magnesium</keyword>
<dbReference type="OrthoDB" id="9807095at2"/>
<dbReference type="GO" id="GO:0006542">
    <property type="term" value="P:glutamine biosynthetic process"/>
    <property type="evidence" value="ECO:0007669"/>
    <property type="project" value="InterPro"/>
</dbReference>
<feature type="binding site" evidence="13">
    <location>
        <position position="328"/>
    </location>
    <ligand>
        <name>ATP</name>
        <dbReference type="ChEBI" id="CHEBI:30616"/>
    </ligand>
</feature>
<feature type="domain" description="GS catalytic" evidence="19">
    <location>
        <begin position="108"/>
        <end position="444"/>
    </location>
</feature>
<feature type="binding site" evidence="12">
    <location>
        <begin position="239"/>
        <end position="240"/>
    </location>
    <ligand>
        <name>L-glutamate</name>
        <dbReference type="ChEBI" id="CHEBI:29985"/>
    </ligand>
</feature>
<evidence type="ECO:0000256" key="13">
    <source>
        <dbReference type="PIRSR" id="PIRSR604809-2"/>
    </source>
</evidence>
<gene>
    <name evidence="20" type="primary">glnA</name>
    <name evidence="20" type="ORF">CDO51_10880</name>
</gene>
<dbReference type="SUPFAM" id="SSF55931">
    <property type="entry name" value="Glutamine synthetase/guanido kinase"/>
    <property type="match status" value="1"/>
</dbReference>
<dbReference type="SUPFAM" id="SSF54368">
    <property type="entry name" value="Glutamine synthetase, N-terminal domain"/>
    <property type="match status" value="1"/>
</dbReference>
<evidence type="ECO:0000256" key="8">
    <source>
        <dbReference type="ARBA" id="ARBA00022741"/>
    </source>
</evidence>
<evidence type="ECO:0000256" key="7">
    <source>
        <dbReference type="ARBA" id="ARBA00022723"/>
    </source>
</evidence>
<evidence type="ECO:0000256" key="9">
    <source>
        <dbReference type="ARBA" id="ARBA00022840"/>
    </source>
</evidence>
<dbReference type="RefSeq" id="WP_089024285.1">
    <property type="nucleotide sequence ID" value="NZ_NIQC01000030.1"/>
</dbReference>
<dbReference type="Gene3D" id="3.30.590.10">
    <property type="entry name" value="Glutamine synthetase/guanido kinase, catalytic domain"/>
    <property type="match status" value="1"/>
</dbReference>
<proteinExistence type="inferred from homology"/>
<dbReference type="InterPro" id="IPR008146">
    <property type="entry name" value="Gln_synth_cat_dom"/>
</dbReference>
<evidence type="ECO:0000259" key="19">
    <source>
        <dbReference type="PROSITE" id="PS51987"/>
    </source>
</evidence>
<evidence type="ECO:0000313" key="21">
    <source>
        <dbReference type="Proteomes" id="UP000214588"/>
    </source>
</evidence>
<evidence type="ECO:0000256" key="4">
    <source>
        <dbReference type="ARBA" id="ARBA00021364"/>
    </source>
</evidence>
<dbReference type="Proteomes" id="UP000214588">
    <property type="component" value="Unassembled WGS sequence"/>
</dbReference>
<comment type="similarity">
    <text evidence="2 15 16">Belongs to the glutamine synthetase family.</text>
</comment>